<dbReference type="AlphaFoldDB" id="A0A8J7C7U5"/>
<gene>
    <name evidence="1" type="ORF">ICL16_29975</name>
</gene>
<accession>A0A8J7C7U5</accession>
<sequence>MFTPFIEDTARLVPHSTTKVLHGSPLMYLRDPKLYAETLLQYLQS</sequence>
<dbReference type="EMBL" id="JACXAE010000088">
    <property type="protein sequence ID" value="MBD2776174.1"/>
    <property type="molecule type" value="Genomic_DNA"/>
</dbReference>
<dbReference type="Proteomes" id="UP000629098">
    <property type="component" value="Unassembled WGS sequence"/>
</dbReference>
<keyword evidence="2" id="KW-1185">Reference proteome</keyword>
<reference evidence="1" key="1">
    <citation type="submission" date="2020-09" db="EMBL/GenBank/DDBJ databases">
        <title>Iningainema tapete sp. nov. (Scytonemataceae, Cyanobacteria) from greenhouses in central Florida (USA) produces two types of nodularin with biosynthetic potential for microcystin-LR and anabaenopeptins.</title>
        <authorList>
            <person name="Berthold D.E."/>
            <person name="Lefler F.W."/>
            <person name="Huang I.-S."/>
            <person name="Abdulla H."/>
            <person name="Zimba P.V."/>
            <person name="Laughinghouse H.D. IV."/>
        </authorList>
    </citation>
    <scope>NUCLEOTIDE SEQUENCE</scope>
    <source>
        <strain evidence="1">BLCCT55</strain>
    </source>
</reference>
<evidence type="ECO:0000313" key="1">
    <source>
        <dbReference type="EMBL" id="MBD2776174.1"/>
    </source>
</evidence>
<evidence type="ECO:0000313" key="2">
    <source>
        <dbReference type="Proteomes" id="UP000629098"/>
    </source>
</evidence>
<dbReference type="RefSeq" id="WP_190835247.1">
    <property type="nucleotide sequence ID" value="NZ_CAWPPI010000088.1"/>
</dbReference>
<proteinExistence type="predicted"/>
<protein>
    <submittedName>
        <fullName evidence="1">Uncharacterized protein</fullName>
    </submittedName>
</protein>
<name>A0A8J7C7U5_9CYAN</name>
<organism evidence="1 2">
    <name type="scientific">Iningainema tapete BLCC-T55</name>
    <dbReference type="NCBI Taxonomy" id="2748662"/>
    <lineage>
        <taxon>Bacteria</taxon>
        <taxon>Bacillati</taxon>
        <taxon>Cyanobacteriota</taxon>
        <taxon>Cyanophyceae</taxon>
        <taxon>Nostocales</taxon>
        <taxon>Scytonemataceae</taxon>
        <taxon>Iningainema tapete</taxon>
    </lineage>
</organism>
<comment type="caution">
    <text evidence="1">The sequence shown here is derived from an EMBL/GenBank/DDBJ whole genome shotgun (WGS) entry which is preliminary data.</text>
</comment>